<keyword evidence="2" id="KW-1185">Reference proteome</keyword>
<reference evidence="1" key="1">
    <citation type="submission" date="2021-02" db="EMBL/GenBank/DDBJ databases">
        <authorList>
            <consortium name="DOE Joint Genome Institute"/>
            <person name="Ahrendt S."/>
            <person name="Looney B.P."/>
            <person name="Miyauchi S."/>
            <person name="Morin E."/>
            <person name="Drula E."/>
            <person name="Courty P.E."/>
            <person name="Chicoki N."/>
            <person name="Fauchery L."/>
            <person name="Kohler A."/>
            <person name="Kuo A."/>
            <person name="Labutti K."/>
            <person name="Pangilinan J."/>
            <person name="Lipzen A."/>
            <person name="Riley R."/>
            <person name="Andreopoulos W."/>
            <person name="He G."/>
            <person name="Johnson J."/>
            <person name="Barry K.W."/>
            <person name="Grigoriev I.V."/>
            <person name="Nagy L."/>
            <person name="Hibbett D."/>
            <person name="Henrissat B."/>
            <person name="Matheny P.B."/>
            <person name="Labbe J."/>
            <person name="Martin F."/>
        </authorList>
    </citation>
    <scope>NUCLEOTIDE SEQUENCE</scope>
    <source>
        <strain evidence="1">FP105234-sp</strain>
    </source>
</reference>
<accession>A0ACB8S268</accession>
<name>A0ACB8S268_9AGAM</name>
<comment type="caution">
    <text evidence="1">The sequence shown here is derived from an EMBL/GenBank/DDBJ whole genome shotgun (WGS) entry which is preliminary data.</text>
</comment>
<evidence type="ECO:0000313" key="2">
    <source>
        <dbReference type="Proteomes" id="UP000814033"/>
    </source>
</evidence>
<dbReference type="EMBL" id="MU275864">
    <property type="protein sequence ID" value="KAI0050227.1"/>
    <property type="molecule type" value="Genomic_DNA"/>
</dbReference>
<dbReference type="Proteomes" id="UP000814033">
    <property type="component" value="Unassembled WGS sequence"/>
</dbReference>
<gene>
    <name evidence="1" type="ORF">FA95DRAFT_1555935</name>
</gene>
<protein>
    <submittedName>
        <fullName evidence="1">Uncharacterized protein</fullName>
    </submittedName>
</protein>
<evidence type="ECO:0000313" key="1">
    <source>
        <dbReference type="EMBL" id="KAI0050227.1"/>
    </source>
</evidence>
<sequence length="113" mass="12274">MASKASAGPAYIRELAKYICVPSRTASALPTPPAHLPTFHSTTASITTHHHHHHQRATRTAARQRRGRTRTRDKGSARPATKARSLGYAQNNNSRGRARVTCGLGGLITRWAA</sequence>
<organism evidence="1 2">
    <name type="scientific">Auriscalpium vulgare</name>
    <dbReference type="NCBI Taxonomy" id="40419"/>
    <lineage>
        <taxon>Eukaryota</taxon>
        <taxon>Fungi</taxon>
        <taxon>Dikarya</taxon>
        <taxon>Basidiomycota</taxon>
        <taxon>Agaricomycotina</taxon>
        <taxon>Agaricomycetes</taxon>
        <taxon>Russulales</taxon>
        <taxon>Auriscalpiaceae</taxon>
        <taxon>Auriscalpium</taxon>
    </lineage>
</organism>
<reference evidence="1" key="2">
    <citation type="journal article" date="2022" name="New Phytol.">
        <title>Evolutionary transition to the ectomycorrhizal habit in the genomes of a hyperdiverse lineage of mushroom-forming fungi.</title>
        <authorList>
            <person name="Looney B."/>
            <person name="Miyauchi S."/>
            <person name="Morin E."/>
            <person name="Drula E."/>
            <person name="Courty P.E."/>
            <person name="Kohler A."/>
            <person name="Kuo A."/>
            <person name="LaButti K."/>
            <person name="Pangilinan J."/>
            <person name="Lipzen A."/>
            <person name="Riley R."/>
            <person name="Andreopoulos W."/>
            <person name="He G."/>
            <person name="Johnson J."/>
            <person name="Nolan M."/>
            <person name="Tritt A."/>
            <person name="Barry K.W."/>
            <person name="Grigoriev I.V."/>
            <person name="Nagy L.G."/>
            <person name="Hibbett D."/>
            <person name="Henrissat B."/>
            <person name="Matheny P.B."/>
            <person name="Labbe J."/>
            <person name="Martin F.M."/>
        </authorList>
    </citation>
    <scope>NUCLEOTIDE SEQUENCE</scope>
    <source>
        <strain evidence="1">FP105234-sp</strain>
    </source>
</reference>
<proteinExistence type="predicted"/>